<dbReference type="InterPro" id="IPR054170">
    <property type="entry name" value="RlmL_1st"/>
</dbReference>
<keyword evidence="1 3" id="KW-0489">Methyltransferase</keyword>
<dbReference type="GO" id="GO:0008990">
    <property type="term" value="F:rRNA (guanine-N2-)-methyltransferase activity"/>
    <property type="evidence" value="ECO:0007669"/>
    <property type="project" value="TreeGrafter"/>
</dbReference>
<dbReference type="AlphaFoldDB" id="A0A4D6XYD6"/>
<accession>A0A4D6XYD6</accession>
<reference evidence="3 4" key="1">
    <citation type="submission" date="2018-12" db="EMBL/GenBank/DDBJ databases">
        <authorList>
            <person name="Chong R.A."/>
        </authorList>
    </citation>
    <scope>NUCLEOTIDE SEQUENCE [LARGE SCALE GENOMIC DNA]</scope>
    <source>
        <strain evidence="3 4">Lps</strain>
    </source>
</reference>
<dbReference type="PANTHER" id="PTHR47313">
    <property type="entry name" value="RIBOSOMAL RNA LARGE SUBUNIT METHYLTRANSFERASE K/L"/>
    <property type="match status" value="1"/>
</dbReference>
<dbReference type="Pfam" id="PF22020">
    <property type="entry name" value="RlmL_1st"/>
    <property type="match status" value="1"/>
</dbReference>
<evidence type="ECO:0000313" key="4">
    <source>
        <dbReference type="Proteomes" id="UP000298564"/>
    </source>
</evidence>
<protein>
    <submittedName>
        <fullName evidence="3">23S rRNA (Guanine(2445)-N(2))/(Guanine(2069)-N(7))-methyltransferase</fullName>
    </submittedName>
</protein>
<evidence type="ECO:0000313" key="3">
    <source>
        <dbReference type="EMBL" id="QCI22446.1"/>
    </source>
</evidence>
<evidence type="ECO:0000256" key="1">
    <source>
        <dbReference type="ARBA" id="ARBA00022603"/>
    </source>
</evidence>
<name>A0A4D6XYD6_9GAMM</name>
<dbReference type="PANTHER" id="PTHR47313:SF1">
    <property type="entry name" value="RIBOSOMAL RNA LARGE SUBUNIT METHYLTRANSFERASE K_L"/>
    <property type="match status" value="1"/>
</dbReference>
<dbReference type="Gene3D" id="3.30.2130.30">
    <property type="match status" value="1"/>
</dbReference>
<gene>
    <name evidence="3" type="primary">rlmL</name>
    <name evidence="3" type="ORF">D9V70_01860</name>
</gene>
<dbReference type="CDD" id="cd11715">
    <property type="entry name" value="THUMP_AdoMetMT"/>
    <property type="match status" value="1"/>
</dbReference>
<reference evidence="3 4" key="2">
    <citation type="submission" date="2019-05" db="EMBL/GenBank/DDBJ databases">
        <title>Genome evolution of the obligate endosymbiont Buchnera aphidicola.</title>
        <authorList>
            <person name="Moran N.A."/>
        </authorList>
    </citation>
    <scope>NUCLEOTIDE SEQUENCE [LARGE SCALE GENOMIC DNA]</scope>
    <source>
        <strain evidence="3 4">Lps</strain>
    </source>
</reference>
<proteinExistence type="predicted"/>
<sequence length="78" mass="9201">MNYLFASTNFGTEKLLEKELLYLGAKNLSVQRGGVYYDANDKLLYQSLMWSRIASRIFLHITTFKIKNIHDLYKNTYN</sequence>
<keyword evidence="3" id="KW-0808">Transferase</keyword>
<dbReference type="GO" id="GO:0070043">
    <property type="term" value="F:rRNA (guanine-N7-)-methyltransferase activity"/>
    <property type="evidence" value="ECO:0007669"/>
    <property type="project" value="TreeGrafter"/>
</dbReference>
<feature type="domain" description="RlmL ferredoxin-like" evidence="2">
    <location>
        <begin position="4"/>
        <end position="58"/>
    </location>
</feature>
<feature type="non-terminal residue" evidence="3">
    <location>
        <position position="78"/>
    </location>
</feature>
<organism evidence="3 4">
    <name type="scientific">Buchnera aphidicola</name>
    <name type="common">Lipaphis pseudobrassicae</name>
    <dbReference type="NCBI Taxonomy" id="1258543"/>
    <lineage>
        <taxon>Bacteria</taxon>
        <taxon>Pseudomonadati</taxon>
        <taxon>Pseudomonadota</taxon>
        <taxon>Gammaproteobacteria</taxon>
        <taxon>Enterobacterales</taxon>
        <taxon>Erwiniaceae</taxon>
        <taxon>Buchnera</taxon>
    </lineage>
</organism>
<dbReference type="Proteomes" id="UP000298564">
    <property type="component" value="Chromosome"/>
</dbReference>
<dbReference type="EMBL" id="CP034870">
    <property type="protein sequence ID" value="QCI22446.1"/>
    <property type="molecule type" value="Genomic_DNA"/>
</dbReference>
<evidence type="ECO:0000259" key="2">
    <source>
        <dbReference type="Pfam" id="PF22020"/>
    </source>
</evidence>